<name>A0A7G9GQ71_9FIRM</name>
<evidence type="ECO:0000256" key="1">
    <source>
        <dbReference type="SAM" id="Phobius"/>
    </source>
</evidence>
<evidence type="ECO:0000313" key="3">
    <source>
        <dbReference type="Proteomes" id="UP000515856"/>
    </source>
</evidence>
<feature type="transmembrane region" description="Helical" evidence="1">
    <location>
        <begin position="53"/>
        <end position="73"/>
    </location>
</feature>
<keyword evidence="1" id="KW-0812">Transmembrane</keyword>
<keyword evidence="1" id="KW-1133">Transmembrane helix</keyword>
<organism evidence="2 3">
    <name type="scientific">[Eubacterium] hominis</name>
    <dbReference type="NCBI Taxonomy" id="2764325"/>
    <lineage>
        <taxon>Bacteria</taxon>
        <taxon>Bacillati</taxon>
        <taxon>Bacillota</taxon>
        <taxon>Erysipelotrichia</taxon>
        <taxon>Erysipelotrichales</taxon>
        <taxon>Erysipelotrichaceae</taxon>
        <taxon>Amedibacillus</taxon>
    </lineage>
</organism>
<evidence type="ECO:0000313" key="2">
    <source>
        <dbReference type="EMBL" id="QNM12953.1"/>
    </source>
</evidence>
<proteinExistence type="predicted"/>
<keyword evidence="1" id="KW-0472">Membrane</keyword>
<reference evidence="2 3" key="1">
    <citation type="submission" date="2020-08" db="EMBL/GenBank/DDBJ databases">
        <authorList>
            <person name="Liu C."/>
            <person name="Sun Q."/>
        </authorList>
    </citation>
    <scope>NUCLEOTIDE SEQUENCE [LARGE SCALE GENOMIC DNA]</scope>
    <source>
        <strain evidence="2 3">NSJ-61</strain>
    </source>
</reference>
<sequence length="75" mass="8465">MKYTYIALVISAAIFAFIRAQKDQPIMDLCATVCFSVFAGRIYCYVKTKDSTNLIMALITLLVAIFATIRFFMGH</sequence>
<dbReference type="Proteomes" id="UP000515856">
    <property type="component" value="Chromosome"/>
</dbReference>
<dbReference type="AlphaFoldDB" id="A0A7G9GQ71"/>
<dbReference type="KEGG" id="ehn:H9Q80_03075"/>
<accession>A0A7G9GQ71</accession>
<dbReference type="RefSeq" id="WP_117455750.1">
    <property type="nucleotide sequence ID" value="NZ_CP060636.1"/>
</dbReference>
<keyword evidence="3" id="KW-1185">Reference proteome</keyword>
<protein>
    <submittedName>
        <fullName evidence="2">Uncharacterized protein</fullName>
    </submittedName>
</protein>
<dbReference type="EMBL" id="CP060636">
    <property type="protein sequence ID" value="QNM12953.1"/>
    <property type="molecule type" value="Genomic_DNA"/>
</dbReference>
<feature type="transmembrane region" description="Helical" evidence="1">
    <location>
        <begin position="30"/>
        <end position="46"/>
    </location>
</feature>
<gene>
    <name evidence="2" type="ORF">H9Q80_03075</name>
</gene>